<sequence>MNWRESKDERIRADGAISTSLQSCPSIRRPGAAVLHTVLMRHQVPGSPQPDPVLTGRCPNSGRMSLTHARRSTSLILGAFQPEVGSWQLVSHYFNPFIPSHRPHANRRSQSITTSVHAFASICFSISIPRLVLLTHDPSDPVNAVAQCLDRASKLRLADNELASPTNPLEKCRLALTVVLISVMHLRAVSIHLRKWPDKTIQLLRPNVRM</sequence>
<evidence type="ECO:0000313" key="2">
    <source>
        <dbReference type="Proteomes" id="UP000008142"/>
    </source>
</evidence>
<proteinExistence type="predicted"/>
<evidence type="ECO:0000313" key="1">
    <source>
        <dbReference type="EMBL" id="EGC43582.1"/>
    </source>
</evidence>
<gene>
    <name evidence="1" type="ORF">HCEG_02797</name>
</gene>
<dbReference type="Proteomes" id="UP000008142">
    <property type="component" value="Unassembled WGS sequence"/>
</dbReference>
<name>F0UDQ1_AJEC8</name>
<dbReference type="AlphaFoldDB" id="F0UDQ1"/>
<protein>
    <submittedName>
        <fullName evidence="1">Predicted protein</fullName>
    </submittedName>
</protein>
<dbReference type="HOGENOM" id="CLU_1309787_0_0_1"/>
<dbReference type="EMBL" id="DS990637">
    <property type="protein sequence ID" value="EGC43582.1"/>
    <property type="molecule type" value="Genomic_DNA"/>
</dbReference>
<accession>F0UDQ1</accession>
<organism evidence="2">
    <name type="scientific">Ajellomyces capsulatus (strain H88)</name>
    <name type="common">Darling's disease fungus</name>
    <name type="synonym">Histoplasma capsulatum</name>
    <dbReference type="NCBI Taxonomy" id="544711"/>
    <lineage>
        <taxon>Eukaryota</taxon>
        <taxon>Fungi</taxon>
        <taxon>Dikarya</taxon>
        <taxon>Ascomycota</taxon>
        <taxon>Pezizomycotina</taxon>
        <taxon>Eurotiomycetes</taxon>
        <taxon>Eurotiomycetidae</taxon>
        <taxon>Onygenales</taxon>
        <taxon>Ajellomycetaceae</taxon>
        <taxon>Histoplasma</taxon>
    </lineage>
</organism>
<reference evidence="2" key="1">
    <citation type="submission" date="2008-07" db="EMBL/GenBank/DDBJ databases">
        <title>Annotation of Ajellomyces capsulatus strain H88.</title>
        <authorList>
            <person name="Champion M."/>
            <person name="Cuomo C."/>
            <person name="Ma L.-J."/>
            <person name="Henn M.R."/>
            <person name="Sil A."/>
            <person name="Goldman B."/>
            <person name="Young S.K."/>
            <person name="Kodira C.D."/>
            <person name="Zeng Q."/>
            <person name="Koehrsen M."/>
            <person name="Alvarado L."/>
            <person name="Berlin A."/>
            <person name="Borenstein D."/>
            <person name="Chen Z."/>
            <person name="Engels R."/>
            <person name="Freedman E."/>
            <person name="Gellesch M."/>
            <person name="Goldberg J."/>
            <person name="Griggs A."/>
            <person name="Gujja S."/>
            <person name="Heiman D."/>
            <person name="Hepburn T."/>
            <person name="Howarth C."/>
            <person name="Jen D."/>
            <person name="Larson L."/>
            <person name="Lewis B."/>
            <person name="Mehta T."/>
            <person name="Park D."/>
            <person name="Pearson M."/>
            <person name="Roberts A."/>
            <person name="Saif S."/>
            <person name="Shea T."/>
            <person name="Shenoy N."/>
            <person name="Sisk P."/>
            <person name="Stolte C."/>
            <person name="Sykes S."/>
            <person name="Walk T."/>
            <person name="White J."/>
            <person name="Yandava C."/>
            <person name="Klein B."/>
            <person name="McEwen J.G."/>
            <person name="Puccia R."/>
            <person name="Goldman G.H."/>
            <person name="Felipe M.S."/>
            <person name="Nino-Vega G."/>
            <person name="San-Blas G."/>
            <person name="Taylor J."/>
            <person name="Mendoza L."/>
            <person name="Galagan J."/>
            <person name="Nusbaum C."/>
            <person name="Birren B."/>
        </authorList>
    </citation>
    <scope>NUCLEOTIDE SEQUENCE [LARGE SCALE GENOMIC DNA]</scope>
    <source>
        <strain evidence="2">H88</strain>
    </source>
</reference>